<keyword evidence="3" id="KW-1185">Reference proteome</keyword>
<organism evidence="2 3">
    <name type="scientific">Cotesia glomerata</name>
    <name type="common">Lepidopteran parasitic wasp</name>
    <name type="synonym">Apanteles glomeratus</name>
    <dbReference type="NCBI Taxonomy" id="32391"/>
    <lineage>
        <taxon>Eukaryota</taxon>
        <taxon>Metazoa</taxon>
        <taxon>Ecdysozoa</taxon>
        <taxon>Arthropoda</taxon>
        <taxon>Hexapoda</taxon>
        <taxon>Insecta</taxon>
        <taxon>Pterygota</taxon>
        <taxon>Neoptera</taxon>
        <taxon>Endopterygota</taxon>
        <taxon>Hymenoptera</taxon>
        <taxon>Apocrita</taxon>
        <taxon>Ichneumonoidea</taxon>
        <taxon>Braconidae</taxon>
        <taxon>Microgastrinae</taxon>
        <taxon>Cotesia</taxon>
    </lineage>
</organism>
<reference evidence="2 3" key="1">
    <citation type="journal article" date="2021" name="J. Hered.">
        <title>A chromosome-level genome assembly of the parasitoid wasp, Cotesia glomerata (Hymenoptera: Braconidae).</title>
        <authorList>
            <person name="Pinto B.J."/>
            <person name="Weis J.J."/>
            <person name="Gamble T."/>
            <person name="Ode P.J."/>
            <person name="Paul R."/>
            <person name="Zaspel J.M."/>
        </authorList>
    </citation>
    <scope>NUCLEOTIDE SEQUENCE [LARGE SCALE GENOMIC DNA]</scope>
    <source>
        <strain evidence="2">CgM1</strain>
    </source>
</reference>
<evidence type="ECO:0000313" key="2">
    <source>
        <dbReference type="EMBL" id="KAH0534848.1"/>
    </source>
</evidence>
<protein>
    <submittedName>
        <fullName evidence="2">Uncharacterized protein</fullName>
    </submittedName>
</protein>
<dbReference type="EMBL" id="JAHXZJ010002982">
    <property type="protein sequence ID" value="KAH0534848.1"/>
    <property type="molecule type" value="Genomic_DNA"/>
</dbReference>
<gene>
    <name evidence="2" type="ORF">KQX54_009254</name>
</gene>
<name>A0AAV7HUL8_COTGL</name>
<sequence length="111" mass="12605">MSNSTKIMVLHFPKEQLRRYVRSNISQSSNLEMEESLEEEPQSINAEEIHEDITDEIEDYFTDSSEEFNDAEQIESATHGIGMDSDSDEENNSNDSSDSDSEDTNSLSKAF</sequence>
<comment type="caution">
    <text evidence="2">The sequence shown here is derived from an EMBL/GenBank/DDBJ whole genome shotgun (WGS) entry which is preliminary data.</text>
</comment>
<dbReference type="Proteomes" id="UP000826195">
    <property type="component" value="Unassembled WGS sequence"/>
</dbReference>
<feature type="region of interest" description="Disordered" evidence="1">
    <location>
        <begin position="27"/>
        <end position="48"/>
    </location>
</feature>
<proteinExistence type="predicted"/>
<evidence type="ECO:0000313" key="3">
    <source>
        <dbReference type="Proteomes" id="UP000826195"/>
    </source>
</evidence>
<accession>A0AAV7HUL8</accession>
<evidence type="ECO:0000256" key="1">
    <source>
        <dbReference type="SAM" id="MobiDB-lite"/>
    </source>
</evidence>
<feature type="compositionally biased region" description="Acidic residues" evidence="1">
    <location>
        <begin position="32"/>
        <end position="41"/>
    </location>
</feature>
<feature type="compositionally biased region" description="Acidic residues" evidence="1">
    <location>
        <begin position="85"/>
        <end position="103"/>
    </location>
</feature>
<dbReference type="AlphaFoldDB" id="A0AAV7HUL8"/>
<feature type="region of interest" description="Disordered" evidence="1">
    <location>
        <begin position="65"/>
        <end position="111"/>
    </location>
</feature>